<dbReference type="FunCoup" id="A0A1M6HL15">
    <property type="interactions" value="22"/>
</dbReference>
<dbReference type="Pfam" id="PF00849">
    <property type="entry name" value="PseudoU_synth_2"/>
    <property type="match status" value="1"/>
</dbReference>
<dbReference type="PANTHER" id="PTHR47683:SF4">
    <property type="entry name" value="PSEUDOURIDINE SYNTHASE"/>
    <property type="match status" value="1"/>
</dbReference>
<protein>
    <recommendedName>
        <fullName evidence="5">Pseudouridine synthase</fullName>
        <ecNumber evidence="5">5.4.99.-</ecNumber>
    </recommendedName>
</protein>
<dbReference type="InterPro" id="IPR050343">
    <property type="entry name" value="RsuA_PseudoU_synthase"/>
</dbReference>
<name>A0A1M6HL15_9BACT</name>
<proteinExistence type="inferred from homology"/>
<feature type="domain" description="RNA-binding S4" evidence="7">
    <location>
        <begin position="8"/>
        <end position="67"/>
    </location>
</feature>
<evidence type="ECO:0000256" key="6">
    <source>
        <dbReference type="SAM" id="MobiDB-lite"/>
    </source>
</evidence>
<dbReference type="SMART" id="SM00363">
    <property type="entry name" value="S4"/>
    <property type="match status" value="1"/>
</dbReference>
<dbReference type="Gene3D" id="3.10.290.10">
    <property type="entry name" value="RNA-binding S4 domain"/>
    <property type="match status" value="1"/>
</dbReference>
<dbReference type="CDD" id="cd00165">
    <property type="entry name" value="S4"/>
    <property type="match status" value="1"/>
</dbReference>
<dbReference type="Pfam" id="PF01479">
    <property type="entry name" value="S4"/>
    <property type="match status" value="1"/>
</dbReference>
<dbReference type="InterPro" id="IPR020103">
    <property type="entry name" value="PsdUridine_synth_cat_dom_sf"/>
</dbReference>
<dbReference type="PANTHER" id="PTHR47683">
    <property type="entry name" value="PSEUDOURIDINE SYNTHASE FAMILY PROTEIN-RELATED"/>
    <property type="match status" value="1"/>
</dbReference>
<organism evidence="8 9">
    <name type="scientific">Rubritalea squalenifaciens DSM 18772</name>
    <dbReference type="NCBI Taxonomy" id="1123071"/>
    <lineage>
        <taxon>Bacteria</taxon>
        <taxon>Pseudomonadati</taxon>
        <taxon>Verrucomicrobiota</taxon>
        <taxon>Verrucomicrobiia</taxon>
        <taxon>Verrucomicrobiales</taxon>
        <taxon>Rubritaleaceae</taxon>
        <taxon>Rubritalea</taxon>
    </lineage>
</organism>
<keyword evidence="2 4" id="KW-0694">RNA-binding</keyword>
<dbReference type="PROSITE" id="PS50889">
    <property type="entry name" value="S4"/>
    <property type="match status" value="1"/>
</dbReference>
<dbReference type="InterPro" id="IPR020094">
    <property type="entry name" value="TruA/RsuA/RluB/E/F_N"/>
</dbReference>
<dbReference type="GO" id="GO:0003723">
    <property type="term" value="F:RNA binding"/>
    <property type="evidence" value="ECO:0007669"/>
    <property type="project" value="UniProtKB-KW"/>
</dbReference>
<reference evidence="8 9" key="1">
    <citation type="submission" date="2016-11" db="EMBL/GenBank/DDBJ databases">
        <authorList>
            <person name="Jaros S."/>
            <person name="Januszkiewicz K."/>
            <person name="Wedrychowicz H."/>
        </authorList>
    </citation>
    <scope>NUCLEOTIDE SEQUENCE [LARGE SCALE GENOMIC DNA]</scope>
    <source>
        <strain evidence="8 9">DSM 18772</strain>
    </source>
</reference>
<dbReference type="NCBIfam" id="TIGR00093">
    <property type="entry name" value="pseudouridine synthase"/>
    <property type="match status" value="1"/>
</dbReference>
<dbReference type="CDD" id="cd02870">
    <property type="entry name" value="PseudoU_synth_RsuA_like"/>
    <property type="match status" value="1"/>
</dbReference>
<feature type="region of interest" description="Disordered" evidence="6">
    <location>
        <begin position="239"/>
        <end position="277"/>
    </location>
</feature>
<dbReference type="InterPro" id="IPR006145">
    <property type="entry name" value="PsdUridine_synth_RsuA/RluA"/>
</dbReference>
<dbReference type="AlphaFoldDB" id="A0A1M6HL15"/>
<dbReference type="STRING" id="1123071.SAMN02745181_1502"/>
<feature type="compositionally biased region" description="Basic residues" evidence="6">
    <location>
        <begin position="241"/>
        <end position="277"/>
    </location>
</feature>
<dbReference type="GO" id="GO:0120159">
    <property type="term" value="F:rRNA pseudouridine synthase activity"/>
    <property type="evidence" value="ECO:0007669"/>
    <property type="project" value="UniProtKB-ARBA"/>
</dbReference>
<dbReference type="SUPFAM" id="SSF55120">
    <property type="entry name" value="Pseudouridine synthase"/>
    <property type="match status" value="1"/>
</dbReference>
<evidence type="ECO:0000256" key="5">
    <source>
        <dbReference type="RuleBase" id="RU003887"/>
    </source>
</evidence>
<dbReference type="EMBL" id="FQYR01000003">
    <property type="protein sequence ID" value="SHJ22862.1"/>
    <property type="molecule type" value="Genomic_DNA"/>
</dbReference>
<evidence type="ECO:0000313" key="9">
    <source>
        <dbReference type="Proteomes" id="UP000184510"/>
    </source>
</evidence>
<dbReference type="Proteomes" id="UP000184510">
    <property type="component" value="Unassembled WGS sequence"/>
</dbReference>
<keyword evidence="3 5" id="KW-0413">Isomerase</keyword>
<evidence type="ECO:0000256" key="4">
    <source>
        <dbReference type="PROSITE-ProRule" id="PRU00182"/>
    </source>
</evidence>
<evidence type="ECO:0000259" key="7">
    <source>
        <dbReference type="SMART" id="SM00363"/>
    </source>
</evidence>
<dbReference type="InterPro" id="IPR036986">
    <property type="entry name" value="S4_RNA-bd_sf"/>
</dbReference>
<dbReference type="OrthoDB" id="9807213at2"/>
<dbReference type="InterPro" id="IPR018496">
    <property type="entry name" value="PsdUridine_synth_RsuA/RluB_CS"/>
</dbReference>
<dbReference type="InterPro" id="IPR042092">
    <property type="entry name" value="PsdUridine_s_RsuA/RluB/E/F_cat"/>
</dbReference>
<evidence type="ECO:0000256" key="1">
    <source>
        <dbReference type="ARBA" id="ARBA00008348"/>
    </source>
</evidence>
<dbReference type="GO" id="GO:0000455">
    <property type="term" value="P:enzyme-directed rRNA pseudouridine synthesis"/>
    <property type="evidence" value="ECO:0007669"/>
    <property type="project" value="UniProtKB-ARBA"/>
</dbReference>
<dbReference type="EC" id="5.4.99.-" evidence="5"/>
<dbReference type="SUPFAM" id="SSF55174">
    <property type="entry name" value="Alpha-L RNA-binding motif"/>
    <property type="match status" value="1"/>
</dbReference>
<dbReference type="Gene3D" id="3.30.70.580">
    <property type="entry name" value="Pseudouridine synthase I, catalytic domain, N-terminal subdomain"/>
    <property type="match status" value="1"/>
</dbReference>
<dbReference type="Gene3D" id="3.30.70.1560">
    <property type="entry name" value="Alpha-L RNA-binding motif"/>
    <property type="match status" value="1"/>
</dbReference>
<gene>
    <name evidence="8" type="ORF">SAMN02745181_1502</name>
</gene>
<comment type="similarity">
    <text evidence="1 5">Belongs to the pseudouridine synthase RsuA family.</text>
</comment>
<sequence length="277" mass="31762">MSDQQEGIRLNKYLASCGIGSRRACDELIKKGQVIVNGKVSTDLSMHVTEDDFVKLDNKRVLPRETMTILFNKPKGCVCTKDDELDRETIYKHLPPTLQHLNHVGRLDRDSEGLLVLTNDGELANILTHPKKKVEKEYLVTVNQAFSNEVLDQFLHGIWTGEHKAFAKYIKRLSPRRFLITIDTGHKRQIRMMCKAAQLNVTKLVRVRIGSLMANGLEQGRYRTLDMNEIQLMQINPKPSGKVHKATAKRKLAKKKTAKPAHKKIRSTKRNKSYKRR</sequence>
<dbReference type="InParanoid" id="A0A1M6HL15"/>
<accession>A0A1M6HL15</accession>
<dbReference type="FunFam" id="3.10.290.10:FF:000003">
    <property type="entry name" value="Pseudouridine synthase"/>
    <property type="match status" value="1"/>
</dbReference>
<evidence type="ECO:0000313" key="8">
    <source>
        <dbReference type="EMBL" id="SHJ22862.1"/>
    </source>
</evidence>
<dbReference type="RefSeq" id="WP_143158864.1">
    <property type="nucleotide sequence ID" value="NZ_FQYR01000003.1"/>
</dbReference>
<dbReference type="PROSITE" id="PS01149">
    <property type="entry name" value="PSI_RSU"/>
    <property type="match status" value="1"/>
</dbReference>
<evidence type="ECO:0000256" key="3">
    <source>
        <dbReference type="ARBA" id="ARBA00023235"/>
    </source>
</evidence>
<evidence type="ECO:0000256" key="2">
    <source>
        <dbReference type="ARBA" id="ARBA00022884"/>
    </source>
</evidence>
<keyword evidence="9" id="KW-1185">Reference proteome</keyword>
<dbReference type="InterPro" id="IPR000748">
    <property type="entry name" value="PsdUridine_synth_RsuA/RluB/E/F"/>
</dbReference>
<dbReference type="InterPro" id="IPR002942">
    <property type="entry name" value="S4_RNA-bd"/>
</dbReference>